<sequence length="388" mass="40063">MSNRFSFALACLLTLLLVATAQIAYNPQTNAVLCSKVNGSYCVHGSLAGSTIISCASKDTVEIRSCNILLSSILPEGYKQQATCYESSPTAGDALCVFNGTGYTAYRTTISVPDSTLCNEEDLWAYYSPQFAAAGTDNTSPPNEHDPGHEPGHSPDRGHSNDAQETATDFPLLPPQLPLPTPHTLLTLTSRSTAPSISSPVFVQSPRPLVSSSAHKRAEGIATTRVCSNPWAMPTAMQWLAASPPVALAPDLVVVPVTVGESGRSTAVDIAAAVDGGAGAGAAIGGTGGTAAHSPATPSRSTSTFTSTIYLSHMRSFVTSFTTVIDAPAATSSATKTGPGHLSTTTTVAMETGVTSNTSTSDCWDWRVGISGWSLMCALVGVGVFIVG</sequence>
<feature type="signal peptide" evidence="2">
    <location>
        <begin position="1"/>
        <end position="21"/>
    </location>
</feature>
<keyword evidence="2" id="KW-0732">Signal</keyword>
<evidence type="ECO:0000256" key="1">
    <source>
        <dbReference type="SAM" id="MobiDB-lite"/>
    </source>
</evidence>
<name>A0A319DCZ4_9EURO</name>
<evidence type="ECO:0000256" key="2">
    <source>
        <dbReference type="SAM" id="SignalP"/>
    </source>
</evidence>
<accession>A0A319DCZ4</accession>
<feature type="chain" id="PRO_5016451742" description="Ig-like domain-containing protein" evidence="2">
    <location>
        <begin position="22"/>
        <end position="388"/>
    </location>
</feature>
<dbReference type="STRING" id="1448320.A0A319DCZ4"/>
<evidence type="ECO:0000313" key="4">
    <source>
        <dbReference type="Proteomes" id="UP000247810"/>
    </source>
</evidence>
<dbReference type="OrthoDB" id="5426294at2759"/>
<evidence type="ECO:0000313" key="3">
    <source>
        <dbReference type="EMBL" id="PYH95290.1"/>
    </source>
</evidence>
<evidence type="ECO:0008006" key="5">
    <source>
        <dbReference type="Google" id="ProtNLM"/>
    </source>
</evidence>
<dbReference type="AlphaFoldDB" id="A0A319DCZ4"/>
<reference evidence="3 4" key="1">
    <citation type="submission" date="2018-02" db="EMBL/GenBank/DDBJ databases">
        <title>The genomes of Aspergillus section Nigri reveals drivers in fungal speciation.</title>
        <authorList>
            <consortium name="DOE Joint Genome Institute"/>
            <person name="Vesth T.C."/>
            <person name="Nybo J."/>
            <person name="Theobald S."/>
            <person name="Brandl J."/>
            <person name="Frisvad J.C."/>
            <person name="Nielsen K.F."/>
            <person name="Lyhne E.K."/>
            <person name="Kogle M.E."/>
            <person name="Kuo A."/>
            <person name="Riley R."/>
            <person name="Clum A."/>
            <person name="Nolan M."/>
            <person name="Lipzen A."/>
            <person name="Salamov A."/>
            <person name="Henrissat B."/>
            <person name="Wiebenga A."/>
            <person name="De vries R.P."/>
            <person name="Grigoriev I.V."/>
            <person name="Mortensen U.H."/>
            <person name="Andersen M.R."/>
            <person name="Baker S.E."/>
        </authorList>
    </citation>
    <scope>NUCLEOTIDE SEQUENCE [LARGE SCALE GENOMIC DNA]</scope>
    <source>
        <strain evidence="3 4">CBS 707.79</strain>
    </source>
</reference>
<feature type="region of interest" description="Disordered" evidence="1">
    <location>
        <begin position="134"/>
        <end position="184"/>
    </location>
</feature>
<feature type="compositionally biased region" description="Basic and acidic residues" evidence="1">
    <location>
        <begin position="143"/>
        <end position="162"/>
    </location>
</feature>
<dbReference type="Proteomes" id="UP000247810">
    <property type="component" value="Unassembled WGS sequence"/>
</dbReference>
<protein>
    <recommendedName>
        <fullName evidence="5">Ig-like domain-containing protein</fullName>
    </recommendedName>
</protein>
<dbReference type="VEuPathDB" id="FungiDB:BO71DRAFT_440358"/>
<proteinExistence type="predicted"/>
<dbReference type="EMBL" id="KZ825855">
    <property type="protein sequence ID" value="PYH95290.1"/>
    <property type="molecule type" value="Genomic_DNA"/>
</dbReference>
<organism evidence="3 4">
    <name type="scientific">Aspergillus ellipticus CBS 707.79</name>
    <dbReference type="NCBI Taxonomy" id="1448320"/>
    <lineage>
        <taxon>Eukaryota</taxon>
        <taxon>Fungi</taxon>
        <taxon>Dikarya</taxon>
        <taxon>Ascomycota</taxon>
        <taxon>Pezizomycotina</taxon>
        <taxon>Eurotiomycetes</taxon>
        <taxon>Eurotiomycetidae</taxon>
        <taxon>Eurotiales</taxon>
        <taxon>Aspergillaceae</taxon>
        <taxon>Aspergillus</taxon>
        <taxon>Aspergillus subgen. Circumdati</taxon>
    </lineage>
</organism>
<gene>
    <name evidence="3" type="ORF">BO71DRAFT_440358</name>
</gene>
<feature type="compositionally biased region" description="Pro residues" evidence="1">
    <location>
        <begin position="172"/>
        <end position="181"/>
    </location>
</feature>
<keyword evidence="4" id="KW-1185">Reference proteome</keyword>